<dbReference type="KEGG" id="slt:Slit_2002"/>
<reference evidence="10 11" key="1">
    <citation type="submission" date="2010-03" db="EMBL/GenBank/DDBJ databases">
        <title>Complete sequence of Sideroxydans lithotrophicus ES-1.</title>
        <authorList>
            <consortium name="US DOE Joint Genome Institute"/>
            <person name="Lucas S."/>
            <person name="Copeland A."/>
            <person name="Lapidus A."/>
            <person name="Cheng J.-F."/>
            <person name="Bruce D."/>
            <person name="Goodwin L."/>
            <person name="Pitluck S."/>
            <person name="Munk A.C."/>
            <person name="Detter J.C."/>
            <person name="Han C."/>
            <person name="Tapia R."/>
            <person name="Larimer F."/>
            <person name="Land M."/>
            <person name="Hauser L."/>
            <person name="Kyrpides N."/>
            <person name="Ivanova N."/>
            <person name="Emerson D."/>
            <person name="Woyke T."/>
        </authorList>
    </citation>
    <scope>NUCLEOTIDE SEQUENCE [LARGE SCALE GENOMIC DNA]</scope>
    <source>
        <strain evidence="10 11">ES-1</strain>
    </source>
</reference>
<evidence type="ECO:0000256" key="1">
    <source>
        <dbReference type="ARBA" id="ARBA00004196"/>
    </source>
</evidence>
<organism evidence="10 11">
    <name type="scientific">Sideroxydans lithotrophicus (strain ES-1)</name>
    <dbReference type="NCBI Taxonomy" id="580332"/>
    <lineage>
        <taxon>Bacteria</taxon>
        <taxon>Pseudomonadati</taxon>
        <taxon>Pseudomonadota</taxon>
        <taxon>Betaproteobacteria</taxon>
        <taxon>Nitrosomonadales</taxon>
        <taxon>Gallionellaceae</taxon>
        <taxon>Sideroxydans</taxon>
    </lineage>
</organism>
<evidence type="ECO:0000256" key="5">
    <source>
        <dbReference type="SAM" id="SignalP"/>
    </source>
</evidence>
<evidence type="ECO:0000259" key="9">
    <source>
        <dbReference type="Pfam" id="PF25967"/>
    </source>
</evidence>
<dbReference type="Pfam" id="PF25917">
    <property type="entry name" value="BSH_RND"/>
    <property type="match status" value="1"/>
</dbReference>
<feature type="domain" description="Multidrug resistance protein MdtA-like alpha-helical hairpin" evidence="6">
    <location>
        <begin position="104"/>
        <end position="157"/>
    </location>
</feature>
<dbReference type="PROSITE" id="PS51257">
    <property type="entry name" value="PROKAR_LIPOPROTEIN"/>
    <property type="match status" value="1"/>
</dbReference>
<dbReference type="GO" id="GO:0022857">
    <property type="term" value="F:transmembrane transporter activity"/>
    <property type="evidence" value="ECO:0007669"/>
    <property type="project" value="InterPro"/>
</dbReference>
<comment type="subcellular location">
    <subcellularLocation>
        <location evidence="1">Cell envelope</location>
    </subcellularLocation>
</comment>
<gene>
    <name evidence="10" type="ordered locus">Slit_2002</name>
</gene>
<dbReference type="HOGENOM" id="CLU_018816_2_1_4"/>
<dbReference type="Gene3D" id="1.10.287.470">
    <property type="entry name" value="Helix hairpin bin"/>
    <property type="match status" value="1"/>
</dbReference>
<dbReference type="InterPro" id="IPR058626">
    <property type="entry name" value="MdtA-like_b-barrel"/>
</dbReference>
<evidence type="ECO:0000313" key="10">
    <source>
        <dbReference type="EMBL" id="ADE12230.1"/>
    </source>
</evidence>
<feature type="domain" description="Multidrug resistance protein MdtA-like barrel-sandwich hybrid" evidence="7">
    <location>
        <begin position="68"/>
        <end position="195"/>
    </location>
</feature>
<dbReference type="NCBIfam" id="TIGR01730">
    <property type="entry name" value="RND_mfp"/>
    <property type="match status" value="1"/>
</dbReference>
<evidence type="ECO:0000259" key="7">
    <source>
        <dbReference type="Pfam" id="PF25917"/>
    </source>
</evidence>
<dbReference type="GO" id="GO:0046677">
    <property type="term" value="P:response to antibiotic"/>
    <property type="evidence" value="ECO:0007669"/>
    <property type="project" value="TreeGrafter"/>
</dbReference>
<dbReference type="EMBL" id="CP001965">
    <property type="protein sequence ID" value="ADE12230.1"/>
    <property type="molecule type" value="Genomic_DNA"/>
</dbReference>
<dbReference type="Pfam" id="PF25944">
    <property type="entry name" value="Beta-barrel_RND"/>
    <property type="match status" value="1"/>
</dbReference>
<keyword evidence="11" id="KW-1185">Reference proteome</keyword>
<evidence type="ECO:0000256" key="3">
    <source>
        <dbReference type="SAM" id="Coils"/>
    </source>
</evidence>
<dbReference type="eggNOG" id="COG0845">
    <property type="taxonomic scope" value="Bacteria"/>
</dbReference>
<feature type="region of interest" description="Disordered" evidence="4">
    <location>
        <begin position="359"/>
        <end position="382"/>
    </location>
</feature>
<dbReference type="InterPro" id="IPR006143">
    <property type="entry name" value="RND_pump_MFP"/>
</dbReference>
<sequence precursor="true">MKKRTNSLTAMTVLAAMFALSACDSKGGGGQAAAGNAPPPMEVDVVTVAAGSVVLTQDLPGRLEAYKSAQVRARVEGIVEKRLFTEGSDVKAGATLFRIDARNYRTAYESAKSDLSVARQTVERYKPLLEAKAVSQQDFDLAEAKLKQAEAAMSRAQLDFDNTSVPAPIAGRIGRAQVTEGALVGRGEATLLATIEQIDPIYANFTQPGTEVQRLQQLIKSGKMKPAESAKVELMLEDGSVYPHSGKLLFSNLAVDASTGSVSIRAEFPNSGHELLPGMFVRIRFPEGSVDNTILVPQRAVQMNPQGQFVMVVDAENKVAVRPVKAGDMSGENFIIEEGLKPGDQVIVNGLQKVRPGSPVKAVEWNPEGNPPADAPAVPEKK</sequence>
<dbReference type="Gene3D" id="2.40.30.170">
    <property type="match status" value="1"/>
</dbReference>
<dbReference type="Gene3D" id="2.40.420.20">
    <property type="match status" value="1"/>
</dbReference>
<feature type="domain" description="Multidrug resistance protein MdtA-like C-terminal permuted SH3" evidence="9">
    <location>
        <begin position="292"/>
        <end position="353"/>
    </location>
</feature>
<dbReference type="RefSeq" id="WP_013030128.1">
    <property type="nucleotide sequence ID" value="NC_013959.1"/>
</dbReference>
<protein>
    <submittedName>
        <fullName evidence="10">Efflux transporter, RND family, MFP subunit</fullName>
    </submittedName>
</protein>
<evidence type="ECO:0000256" key="4">
    <source>
        <dbReference type="SAM" id="MobiDB-lite"/>
    </source>
</evidence>
<dbReference type="SUPFAM" id="SSF111369">
    <property type="entry name" value="HlyD-like secretion proteins"/>
    <property type="match status" value="1"/>
</dbReference>
<dbReference type="Gene3D" id="2.40.50.100">
    <property type="match status" value="1"/>
</dbReference>
<evidence type="ECO:0000259" key="8">
    <source>
        <dbReference type="Pfam" id="PF25944"/>
    </source>
</evidence>
<comment type="similarity">
    <text evidence="2">Belongs to the membrane fusion protein (MFP) (TC 8.A.1) family.</text>
</comment>
<feature type="coiled-coil region" evidence="3">
    <location>
        <begin position="132"/>
        <end position="159"/>
    </location>
</feature>
<dbReference type="InterPro" id="IPR058624">
    <property type="entry name" value="MdtA-like_HH"/>
</dbReference>
<feature type="signal peptide" evidence="5">
    <location>
        <begin position="1"/>
        <end position="22"/>
    </location>
</feature>
<keyword evidence="3" id="KW-0175">Coiled coil</keyword>
<dbReference type="Pfam" id="PF25967">
    <property type="entry name" value="RND-MFP_C"/>
    <property type="match status" value="1"/>
</dbReference>
<feature type="domain" description="Multidrug resistance protein MdtA-like beta-barrel" evidence="8">
    <location>
        <begin position="200"/>
        <end position="287"/>
    </location>
</feature>
<dbReference type="PANTHER" id="PTHR30158">
    <property type="entry name" value="ACRA/E-RELATED COMPONENT OF DRUG EFFLUX TRANSPORTER"/>
    <property type="match status" value="1"/>
</dbReference>
<evidence type="ECO:0000259" key="6">
    <source>
        <dbReference type="Pfam" id="PF25876"/>
    </source>
</evidence>
<dbReference type="AlphaFoldDB" id="D5CTR8"/>
<accession>D5CTR8</accession>
<dbReference type="Proteomes" id="UP000001625">
    <property type="component" value="Chromosome"/>
</dbReference>
<evidence type="ECO:0000256" key="2">
    <source>
        <dbReference type="ARBA" id="ARBA00009477"/>
    </source>
</evidence>
<dbReference type="GO" id="GO:0005886">
    <property type="term" value="C:plasma membrane"/>
    <property type="evidence" value="ECO:0007669"/>
    <property type="project" value="UniProtKB-SubCell"/>
</dbReference>
<keyword evidence="5" id="KW-0732">Signal</keyword>
<proteinExistence type="inferred from homology"/>
<dbReference type="FunFam" id="2.40.420.20:FF:000001">
    <property type="entry name" value="Efflux RND transporter periplasmic adaptor subunit"/>
    <property type="match status" value="1"/>
</dbReference>
<dbReference type="Pfam" id="PF25876">
    <property type="entry name" value="HH_MFP_RND"/>
    <property type="match status" value="1"/>
</dbReference>
<dbReference type="PANTHER" id="PTHR30158:SF3">
    <property type="entry name" value="MULTIDRUG EFFLUX PUMP SUBUNIT ACRA-RELATED"/>
    <property type="match status" value="1"/>
</dbReference>
<dbReference type="STRING" id="580332.Slit_2002"/>
<name>D5CTR8_SIDLE</name>
<dbReference type="InterPro" id="IPR058627">
    <property type="entry name" value="MdtA-like_C"/>
</dbReference>
<evidence type="ECO:0000313" key="11">
    <source>
        <dbReference type="Proteomes" id="UP000001625"/>
    </source>
</evidence>
<dbReference type="InterPro" id="IPR058625">
    <property type="entry name" value="MdtA-like_BSH"/>
</dbReference>
<feature type="chain" id="PRO_5003070498" evidence="5">
    <location>
        <begin position="23"/>
        <end position="382"/>
    </location>
</feature>